<dbReference type="Gene3D" id="3.30.710.10">
    <property type="entry name" value="Potassium Channel Kv1.1, Chain A"/>
    <property type="match status" value="1"/>
</dbReference>
<keyword evidence="3" id="KW-1185">Reference proteome</keyword>
<dbReference type="OrthoDB" id="194443at2759"/>
<gene>
    <name evidence="2" type="ORF">GMOD_00005243</name>
</gene>
<proteinExistence type="predicted"/>
<dbReference type="InterPro" id="IPR000210">
    <property type="entry name" value="BTB/POZ_dom"/>
</dbReference>
<evidence type="ECO:0000259" key="1">
    <source>
        <dbReference type="PROSITE" id="PS50097"/>
    </source>
</evidence>
<dbReference type="SUPFAM" id="SSF54695">
    <property type="entry name" value="POZ domain"/>
    <property type="match status" value="1"/>
</dbReference>
<dbReference type="AlphaFoldDB" id="A0A3M7LVB3"/>
<dbReference type="PROSITE" id="PS50097">
    <property type="entry name" value="BTB"/>
    <property type="match status" value="1"/>
</dbReference>
<dbReference type="CDD" id="cd18186">
    <property type="entry name" value="BTB_POZ_ZBTB_KLHL-like"/>
    <property type="match status" value="1"/>
</dbReference>
<dbReference type="Pfam" id="PF00651">
    <property type="entry name" value="BTB"/>
    <property type="match status" value="1"/>
</dbReference>
<feature type="domain" description="BTB" evidence="1">
    <location>
        <begin position="19"/>
        <end position="93"/>
    </location>
</feature>
<dbReference type="EMBL" id="KE747806">
    <property type="protein sequence ID" value="RMZ66167.1"/>
    <property type="molecule type" value="Genomic_DNA"/>
</dbReference>
<name>A0A3M7LVB3_9PLEO</name>
<dbReference type="Proteomes" id="UP000265663">
    <property type="component" value="Unassembled WGS sequence"/>
</dbReference>
<evidence type="ECO:0000313" key="3">
    <source>
        <dbReference type="Proteomes" id="UP000265663"/>
    </source>
</evidence>
<reference evidence="2 3" key="1">
    <citation type="journal article" date="2014" name="PLoS ONE">
        <title>De novo Genome Assembly of the Fungal Plant Pathogen Pyrenophora semeniperda.</title>
        <authorList>
            <person name="Soliai M.M."/>
            <person name="Meyer S.E."/>
            <person name="Udall J.A."/>
            <person name="Elzinga D.E."/>
            <person name="Hermansen R.A."/>
            <person name="Bodily P.M."/>
            <person name="Hart A.A."/>
            <person name="Coleman C.E."/>
        </authorList>
    </citation>
    <scope>NUCLEOTIDE SEQUENCE [LARGE SCALE GENOMIC DNA]</scope>
    <source>
        <strain evidence="2 3">CCB06</strain>
        <tissue evidence="2">Mycelium</tissue>
    </source>
</reference>
<dbReference type="InterPro" id="IPR011333">
    <property type="entry name" value="SKP1/BTB/POZ_sf"/>
</dbReference>
<protein>
    <submittedName>
        <fullName evidence="2">Btb poz domain containing</fullName>
    </submittedName>
</protein>
<dbReference type="PANTHER" id="PTHR47843">
    <property type="entry name" value="BTB DOMAIN-CONTAINING PROTEIN-RELATED"/>
    <property type="match status" value="1"/>
</dbReference>
<organism evidence="2 3">
    <name type="scientific">Pyrenophora seminiperda CCB06</name>
    <dbReference type="NCBI Taxonomy" id="1302712"/>
    <lineage>
        <taxon>Eukaryota</taxon>
        <taxon>Fungi</taxon>
        <taxon>Dikarya</taxon>
        <taxon>Ascomycota</taxon>
        <taxon>Pezizomycotina</taxon>
        <taxon>Dothideomycetes</taxon>
        <taxon>Pleosporomycetidae</taxon>
        <taxon>Pleosporales</taxon>
        <taxon>Pleosporineae</taxon>
        <taxon>Pleosporaceae</taxon>
        <taxon>Pyrenophora</taxon>
    </lineage>
</organism>
<evidence type="ECO:0000313" key="2">
    <source>
        <dbReference type="EMBL" id="RMZ66167.1"/>
    </source>
</evidence>
<dbReference type="PANTHER" id="PTHR47843:SF2">
    <property type="entry name" value="BTB DOMAIN-CONTAINING PROTEIN"/>
    <property type="match status" value="1"/>
</dbReference>
<accession>A0A3M7LVB3</accession>
<sequence length="251" mass="28606">MPTNNESKKMMRPSAAARESALVVVKLGKTTYRVHRALLTESSEYFSKAFTGPWKEAREGALTLEDVECSASNDKKVDQFVDWLYTNKLSEEVDEDGNGEEPQHFGASKVALNALVLGDRILAPKFHRVVRDIIISTMMKYPPCYSTIIYGFAKLPKDHPMLDLMVESHCRLFCTESDAEKEIQHLLPEEFLLRIMLRYGRLKSDMGPSTTRIRCVSHFKSLFPGWNPCDYHGHVSKEERSKCLADSKRQA</sequence>